<name>A0A0E9TM14_ANGAN</name>
<accession>A0A0E9TM14</accession>
<sequence length="17" mass="1982">MRLISTRESNRLTGNAY</sequence>
<dbReference type="AlphaFoldDB" id="A0A0E9TM14"/>
<reference evidence="1" key="1">
    <citation type="submission" date="2014-11" db="EMBL/GenBank/DDBJ databases">
        <authorList>
            <person name="Amaro Gonzalez C."/>
        </authorList>
    </citation>
    <scope>NUCLEOTIDE SEQUENCE</scope>
</reference>
<evidence type="ECO:0000313" key="1">
    <source>
        <dbReference type="EMBL" id="JAH54507.1"/>
    </source>
</evidence>
<proteinExistence type="predicted"/>
<reference evidence="1" key="2">
    <citation type="journal article" date="2015" name="Fish Shellfish Immunol.">
        <title>Early steps in the European eel (Anguilla anguilla)-Vibrio vulnificus interaction in the gills: Role of the RtxA13 toxin.</title>
        <authorList>
            <person name="Callol A."/>
            <person name="Pajuelo D."/>
            <person name="Ebbesson L."/>
            <person name="Teles M."/>
            <person name="MacKenzie S."/>
            <person name="Amaro C."/>
        </authorList>
    </citation>
    <scope>NUCLEOTIDE SEQUENCE</scope>
</reference>
<organism evidence="1">
    <name type="scientific">Anguilla anguilla</name>
    <name type="common">European freshwater eel</name>
    <name type="synonym">Muraena anguilla</name>
    <dbReference type="NCBI Taxonomy" id="7936"/>
    <lineage>
        <taxon>Eukaryota</taxon>
        <taxon>Metazoa</taxon>
        <taxon>Chordata</taxon>
        <taxon>Craniata</taxon>
        <taxon>Vertebrata</taxon>
        <taxon>Euteleostomi</taxon>
        <taxon>Actinopterygii</taxon>
        <taxon>Neopterygii</taxon>
        <taxon>Teleostei</taxon>
        <taxon>Anguilliformes</taxon>
        <taxon>Anguillidae</taxon>
        <taxon>Anguilla</taxon>
    </lineage>
</organism>
<protein>
    <submittedName>
        <fullName evidence="1">Uncharacterized protein</fullName>
    </submittedName>
</protein>
<dbReference type="EMBL" id="GBXM01054070">
    <property type="protein sequence ID" value="JAH54507.1"/>
    <property type="molecule type" value="Transcribed_RNA"/>
</dbReference>
<dbReference type="EMBL" id="GBXM01055484">
    <property type="protein sequence ID" value="JAH53093.1"/>
    <property type="molecule type" value="Transcribed_RNA"/>
</dbReference>